<dbReference type="EC" id="2.8.4.5" evidence="11"/>
<dbReference type="InterPro" id="IPR007197">
    <property type="entry name" value="rSAM"/>
</dbReference>
<dbReference type="Gene3D" id="3.80.30.20">
    <property type="entry name" value="tm_1862 like domain"/>
    <property type="match status" value="1"/>
</dbReference>
<dbReference type="InterPro" id="IPR058240">
    <property type="entry name" value="rSAM_sf"/>
</dbReference>
<dbReference type="Pfam" id="PF04055">
    <property type="entry name" value="Radical_SAM"/>
    <property type="match status" value="1"/>
</dbReference>
<dbReference type="PROSITE" id="PS51449">
    <property type="entry name" value="MTTASE_N"/>
    <property type="match status" value="1"/>
</dbReference>
<gene>
    <name evidence="14" type="primary">miaB</name>
    <name evidence="14" type="ORF">NFRAN_3029</name>
</gene>
<dbReference type="SUPFAM" id="SSF102114">
    <property type="entry name" value="Radical SAM enzymes"/>
    <property type="match status" value="1"/>
</dbReference>
<protein>
    <recommendedName>
        <fullName evidence="11">tRNA-t(6)A37 methylthiotransferase</fullName>
        <ecNumber evidence="11">2.8.4.5</ecNumber>
    </recommendedName>
</protein>
<evidence type="ECO:0000256" key="9">
    <source>
        <dbReference type="ARBA" id="ARBA00023014"/>
    </source>
</evidence>
<evidence type="ECO:0000256" key="1">
    <source>
        <dbReference type="ARBA" id="ARBA00002399"/>
    </source>
</evidence>
<dbReference type="NCBIfam" id="TIGR00089">
    <property type="entry name" value="MiaB/RimO family radical SAM methylthiotransferase"/>
    <property type="match status" value="1"/>
</dbReference>
<keyword evidence="3 11" id="KW-0004">4Fe-4S</keyword>
<dbReference type="InterPro" id="IPR020612">
    <property type="entry name" value="Methylthiotransferase_CS"/>
</dbReference>
<dbReference type="EMBL" id="LR216287">
    <property type="protein sequence ID" value="VFJ15352.1"/>
    <property type="molecule type" value="Genomic_DNA"/>
</dbReference>
<dbReference type="PANTHER" id="PTHR11918:SF45">
    <property type="entry name" value="THREONYLCARBAMOYLADENOSINE TRNA METHYLTHIOTRANSFERASE"/>
    <property type="match status" value="1"/>
</dbReference>
<dbReference type="GO" id="GO:0035598">
    <property type="term" value="F:tRNA (N(6)-L-threonylcarbamoyladenosine(37)-C(2))-methylthiotransferase activity"/>
    <property type="evidence" value="ECO:0007669"/>
    <property type="project" value="UniProtKB-UniRule"/>
</dbReference>
<keyword evidence="5 11" id="KW-0949">S-adenosyl-L-methionine</keyword>
<evidence type="ECO:0000259" key="13">
    <source>
        <dbReference type="PROSITE" id="PS51918"/>
    </source>
</evidence>
<name>A0A484IH46_9ARCH</name>
<sequence length="515" mass="57909">MEKDDELYSLKPSLIEKISFMNSHELSPKAKAKYIIGSVSKNVRDKHDKAFNFWIEGYGCSANYSDMEIMSGILKQNGFNQADGPENADVTLIVTCSVKNSTEHKMINRIKSLTKTNKPLIIAGCLPAANERMVRSLSPSASLLGPDSIPSIAEVTLATLQQRSVTELNKTNEEKINLPKVRINPVISIIQISTGCLSECTFCQTKLAKGNLRSFRTGNIINQIKTDVEAGAKEIWLTSTDNGCYGLDIGTNIGNLLRSCEQIDMYFRIRLGMLNPMYLKNLDKEITNIYMSSNKLFKFIHIPIQSGSVSILKKMKRGHTLNSVLDLTDRLKNNIPEITIATDVITGFPTETDKDFEETLKVIKHIEPDIVNSSKFSSRPGTAASKMERVNDKIISYRSKLLHKLIKSIALRKNSKWKGWKGEILIDDIENGILKGRNDYYKSIALREDPNNILEQEDNLIRKVGKVRKKNIDIRHTQLENSCLFNSAHMGQRMIVKVVSHSNHTLNAIPLELVN</sequence>
<keyword evidence="9 11" id="KW-0411">Iron-sulfur</keyword>
<comment type="catalytic activity">
    <reaction evidence="10 11">
        <text>N(6)-L-threonylcarbamoyladenosine(37) in tRNA + (sulfur carrier)-SH + AH2 + 2 S-adenosyl-L-methionine = 2-methylsulfanyl-N(6)-L-threonylcarbamoyladenosine(37) in tRNA + (sulfur carrier)-H + 5'-deoxyadenosine + L-methionine + A + S-adenosyl-L-homocysteine + 2 H(+)</text>
        <dbReference type="Rhea" id="RHEA:37075"/>
        <dbReference type="Rhea" id="RHEA-COMP:10163"/>
        <dbReference type="Rhea" id="RHEA-COMP:11092"/>
        <dbReference type="Rhea" id="RHEA-COMP:14737"/>
        <dbReference type="Rhea" id="RHEA-COMP:14739"/>
        <dbReference type="ChEBI" id="CHEBI:13193"/>
        <dbReference type="ChEBI" id="CHEBI:15378"/>
        <dbReference type="ChEBI" id="CHEBI:17319"/>
        <dbReference type="ChEBI" id="CHEBI:17499"/>
        <dbReference type="ChEBI" id="CHEBI:29917"/>
        <dbReference type="ChEBI" id="CHEBI:57844"/>
        <dbReference type="ChEBI" id="CHEBI:57856"/>
        <dbReference type="ChEBI" id="CHEBI:59789"/>
        <dbReference type="ChEBI" id="CHEBI:64428"/>
        <dbReference type="ChEBI" id="CHEBI:74418"/>
        <dbReference type="ChEBI" id="CHEBI:74420"/>
        <dbReference type="EC" id="2.8.4.5"/>
    </reaction>
</comment>
<dbReference type="NCBIfam" id="TIGR01578">
    <property type="entry name" value="MiaB-like-B"/>
    <property type="match status" value="1"/>
</dbReference>
<dbReference type="GO" id="GO:0046872">
    <property type="term" value="F:metal ion binding"/>
    <property type="evidence" value="ECO:0007669"/>
    <property type="project" value="UniProtKB-UniRule"/>
</dbReference>
<dbReference type="InterPro" id="IPR038135">
    <property type="entry name" value="Methylthiotransferase_N_sf"/>
</dbReference>
<dbReference type="InterPro" id="IPR005839">
    <property type="entry name" value="Methylthiotransferase"/>
</dbReference>
<comment type="cofactor">
    <cofactor evidence="11">
        <name>[4Fe-4S] cluster</name>
        <dbReference type="ChEBI" id="CHEBI:49883"/>
    </cofactor>
    <text evidence="11">Binds 1 or 2 [4Fe-4S] cluster. One cluster is coordinated with 3 cysteines and an exchangeable S-adenosyl-L-methionine.</text>
</comment>
<dbReference type="InterPro" id="IPR023404">
    <property type="entry name" value="rSAM_horseshoe"/>
</dbReference>
<proteinExistence type="inferred from homology"/>
<dbReference type="FunFam" id="3.80.30.20:FF:000002">
    <property type="entry name" value="threonylcarbamoyladenosine tRNA methylthiotransferase isoform X2"/>
    <property type="match status" value="1"/>
</dbReference>
<dbReference type="GeneID" id="39422135"/>
<keyword evidence="7 11" id="KW-0479">Metal-binding</keyword>
<evidence type="ECO:0000256" key="10">
    <source>
        <dbReference type="ARBA" id="ARBA00051661"/>
    </source>
</evidence>
<accession>A0A484IH46</accession>
<dbReference type="PROSITE" id="PS01278">
    <property type="entry name" value="MTTASE_RADICAL"/>
    <property type="match status" value="1"/>
</dbReference>
<feature type="domain" description="Radical SAM core" evidence="13">
    <location>
        <begin position="182"/>
        <end position="412"/>
    </location>
</feature>
<keyword evidence="15" id="KW-1185">Reference proteome</keyword>
<evidence type="ECO:0000256" key="6">
    <source>
        <dbReference type="ARBA" id="ARBA00022694"/>
    </source>
</evidence>
<evidence type="ECO:0000259" key="12">
    <source>
        <dbReference type="PROSITE" id="PS51449"/>
    </source>
</evidence>
<feature type="domain" description="MTTase N-terminal" evidence="12">
    <location>
        <begin position="51"/>
        <end position="161"/>
    </location>
</feature>
<evidence type="ECO:0000256" key="11">
    <source>
        <dbReference type="RuleBase" id="RU368081"/>
    </source>
</evidence>
<evidence type="ECO:0000313" key="15">
    <source>
        <dbReference type="Proteomes" id="UP000294299"/>
    </source>
</evidence>
<keyword evidence="4 11" id="KW-0808">Transferase</keyword>
<evidence type="ECO:0000256" key="4">
    <source>
        <dbReference type="ARBA" id="ARBA00022679"/>
    </source>
</evidence>
<dbReference type="InterPro" id="IPR006638">
    <property type="entry name" value="Elp3/MiaA/NifB-like_rSAM"/>
</dbReference>
<dbReference type="SMART" id="SM00729">
    <property type="entry name" value="Elp3"/>
    <property type="match status" value="1"/>
</dbReference>
<organism evidence="14 15">
    <name type="scientific">Candidatus Nitrosocosmicus franklandianus</name>
    <dbReference type="NCBI Taxonomy" id="1798806"/>
    <lineage>
        <taxon>Archaea</taxon>
        <taxon>Nitrososphaerota</taxon>
        <taxon>Nitrososphaeria</taxon>
        <taxon>Nitrososphaerales</taxon>
        <taxon>Nitrososphaeraceae</taxon>
        <taxon>Candidatus Nitrosocosmicus</taxon>
    </lineage>
</organism>
<dbReference type="PROSITE" id="PS51918">
    <property type="entry name" value="RADICAL_SAM"/>
    <property type="match status" value="1"/>
</dbReference>
<evidence type="ECO:0000256" key="8">
    <source>
        <dbReference type="ARBA" id="ARBA00023004"/>
    </source>
</evidence>
<comment type="similarity">
    <text evidence="2 11">Belongs to the methylthiotransferase family. CDKAL1 subfamily.</text>
</comment>
<keyword evidence="6 11" id="KW-0819">tRNA processing</keyword>
<evidence type="ECO:0000256" key="3">
    <source>
        <dbReference type="ARBA" id="ARBA00022485"/>
    </source>
</evidence>
<dbReference type="PANTHER" id="PTHR11918">
    <property type="entry name" value="RADICAL SAM PROTEINS"/>
    <property type="match status" value="1"/>
</dbReference>
<dbReference type="KEGG" id="nfn:NFRAN_3029"/>
<comment type="function">
    <text evidence="1 11">Catalyzes the methylthiolation of N6-threonylcarbamoyladenosine (t(6)A), leading to the formation of 2-methylthio-N6-threonylcarbamoyladenosine (ms(2)t(6)A) at position 37 in tRNAs that read codons beginning with adenine.</text>
</comment>
<dbReference type="SFLD" id="SFLDS00029">
    <property type="entry name" value="Radical_SAM"/>
    <property type="match status" value="1"/>
</dbReference>
<dbReference type="AlphaFoldDB" id="A0A484IH46"/>
<dbReference type="SFLD" id="SFLDG01082">
    <property type="entry name" value="B12-binding_domain_containing"/>
    <property type="match status" value="1"/>
</dbReference>
<dbReference type="InterPro" id="IPR006466">
    <property type="entry name" value="MiaB-like_arc_euk"/>
</dbReference>
<dbReference type="Pfam" id="PF00919">
    <property type="entry name" value="UPF0004"/>
    <property type="match status" value="1"/>
</dbReference>
<keyword evidence="8 11" id="KW-0408">Iron</keyword>
<reference evidence="14 15" key="1">
    <citation type="submission" date="2019-02" db="EMBL/GenBank/DDBJ databases">
        <authorList>
            <person name="Lehtovirta-Morley E L."/>
        </authorList>
    </citation>
    <scope>NUCLEOTIDE SEQUENCE [LARGE SCALE GENOMIC DNA]</scope>
    <source>
        <strain evidence="14">NFRAN1</strain>
    </source>
</reference>
<dbReference type="Proteomes" id="UP000294299">
    <property type="component" value="Chromosome NFRAN"/>
</dbReference>
<dbReference type="OrthoDB" id="372134at2157"/>
<evidence type="ECO:0000256" key="5">
    <source>
        <dbReference type="ARBA" id="ARBA00022691"/>
    </source>
</evidence>
<dbReference type="FunFam" id="3.40.50.12160:FF:000003">
    <property type="entry name" value="CDK5 regulatory subunit-associated protein 1"/>
    <property type="match status" value="1"/>
</dbReference>
<evidence type="ECO:0000256" key="2">
    <source>
        <dbReference type="ARBA" id="ARBA00008616"/>
    </source>
</evidence>
<dbReference type="Gene3D" id="3.40.50.12160">
    <property type="entry name" value="Methylthiotransferase, N-terminal domain"/>
    <property type="match status" value="1"/>
</dbReference>
<evidence type="ECO:0000256" key="7">
    <source>
        <dbReference type="ARBA" id="ARBA00022723"/>
    </source>
</evidence>
<dbReference type="RefSeq" id="WP_134485308.1">
    <property type="nucleotide sequence ID" value="NZ_LR216287.1"/>
</dbReference>
<evidence type="ECO:0000313" key="14">
    <source>
        <dbReference type="EMBL" id="VFJ15352.1"/>
    </source>
</evidence>
<dbReference type="InterPro" id="IPR013848">
    <property type="entry name" value="Methylthiotransferase_N"/>
</dbReference>
<dbReference type="GO" id="GO:0051539">
    <property type="term" value="F:4 iron, 4 sulfur cluster binding"/>
    <property type="evidence" value="ECO:0007669"/>
    <property type="project" value="UniProtKB-UniRule"/>
</dbReference>